<gene>
    <name evidence="2" type="ORF">EAS56_10905</name>
    <name evidence="1" type="ORF">XH91_22355</name>
</gene>
<proteinExistence type="predicted"/>
<keyword evidence="4" id="KW-1185">Reference proteome</keyword>
<dbReference type="Gene3D" id="2.70.98.10">
    <property type="match status" value="1"/>
</dbReference>
<dbReference type="GO" id="GO:0030246">
    <property type="term" value="F:carbohydrate binding"/>
    <property type="evidence" value="ECO:0007669"/>
    <property type="project" value="InterPro"/>
</dbReference>
<dbReference type="InterPro" id="IPR014718">
    <property type="entry name" value="GH-type_carb-bd"/>
</dbReference>
<organism evidence="1 3">
    <name type="scientific">Bradyrhizobium guangzhouense</name>
    <dbReference type="NCBI Taxonomy" id="1325095"/>
    <lineage>
        <taxon>Bacteria</taxon>
        <taxon>Pseudomonadati</taxon>
        <taxon>Pseudomonadota</taxon>
        <taxon>Alphaproteobacteria</taxon>
        <taxon>Hyphomicrobiales</taxon>
        <taxon>Nitrobacteraceae</taxon>
        <taxon>Bradyrhizobium</taxon>
    </lineage>
</organism>
<accession>A0AAE6C9I6</accession>
<name>A0AAE6C9I6_9BRAD</name>
<dbReference type="Proteomes" id="UP000288972">
    <property type="component" value="Chromosome"/>
</dbReference>
<dbReference type="InterPro" id="IPR027839">
    <property type="entry name" value="DUF4432"/>
</dbReference>
<dbReference type="Pfam" id="PF14486">
    <property type="entry name" value="DUF4432"/>
    <property type="match status" value="1"/>
</dbReference>
<evidence type="ECO:0000313" key="3">
    <source>
        <dbReference type="Proteomes" id="UP000288972"/>
    </source>
</evidence>
<reference evidence="2 4" key="2">
    <citation type="submission" date="2018-10" db="EMBL/GenBank/DDBJ databases">
        <title>Bradyrhizobium sp. nov., effective nodules isolated from peanut in China.</title>
        <authorList>
            <person name="Li Y."/>
        </authorList>
    </citation>
    <scope>NUCLEOTIDE SEQUENCE [LARGE SCALE GENOMIC DNA]</scope>
    <source>
        <strain evidence="2 4">CCBAU 53426</strain>
    </source>
</reference>
<evidence type="ECO:0000313" key="1">
    <source>
        <dbReference type="EMBL" id="QAU47816.1"/>
    </source>
</evidence>
<evidence type="ECO:0000313" key="4">
    <source>
        <dbReference type="Proteomes" id="UP000290401"/>
    </source>
</evidence>
<dbReference type="Proteomes" id="UP000290401">
    <property type="component" value="Unassembled WGS sequence"/>
</dbReference>
<reference evidence="1 3" key="1">
    <citation type="submission" date="2018-06" db="EMBL/GenBank/DDBJ databases">
        <title>Comparative genomics of rhizobia nodulating Arachis hypogaea in China.</title>
        <authorList>
            <person name="Li Y."/>
        </authorList>
    </citation>
    <scope>NUCLEOTIDE SEQUENCE [LARGE SCALE GENOMIC DNA]</scope>
    <source>
        <strain evidence="1 3">CCBAU 51670</strain>
    </source>
</reference>
<sequence>MRSFRQARPARTGGATRDVLVTAGDLRAKVGDLRQFASVRRIVLDEGVERGVAALAFSNGGGLDFWTLADRSLDIGPLWWRGMPIAWQSMAGFRSPHLHHPEEDGGRGYSRTNSGFLVTCGLDHFRQPVPGHPMHGRLPFTPARVTAHGEDWSRTEPVLFCEGEVMQFRFGGEALRLRRRLEAPIGGNLLRIRDEVTNLANEPTPQASLYHFNFGYPALAPGSSVTLGARRLLDVKALPDLSLPSESISFPAGDQGASAACKLATPVDNDTMLEIAITFDVSTLPHLQLWHDLRPHACVLAIEPCTSAKVNGTEAVLMPGESRAYALEIAFEVKS</sequence>
<evidence type="ECO:0000313" key="2">
    <source>
        <dbReference type="EMBL" id="RXH15035.1"/>
    </source>
</evidence>
<dbReference type="AlphaFoldDB" id="A0AAE6C9I6"/>
<dbReference type="EMBL" id="CP030053">
    <property type="protein sequence ID" value="QAU47816.1"/>
    <property type="molecule type" value="Genomic_DNA"/>
</dbReference>
<dbReference type="EMBL" id="RDQZ01000006">
    <property type="protein sequence ID" value="RXH15035.1"/>
    <property type="molecule type" value="Genomic_DNA"/>
</dbReference>
<dbReference type="KEGG" id="bgz:XH91_22355"/>
<protein>
    <submittedName>
        <fullName evidence="2">DUF4432 family protein</fullName>
    </submittedName>
</protein>